<keyword evidence="7" id="KW-0472">Membrane</keyword>
<dbReference type="PANTHER" id="PTHR43297:SF2">
    <property type="entry name" value="DIPEPTIDE TRANSPORT ATP-BINDING PROTEIN DPPD"/>
    <property type="match status" value="1"/>
</dbReference>
<dbReference type="GO" id="GO:0015833">
    <property type="term" value="P:peptide transport"/>
    <property type="evidence" value="ECO:0007669"/>
    <property type="project" value="InterPro"/>
</dbReference>
<dbReference type="InterPro" id="IPR003593">
    <property type="entry name" value="AAA+_ATPase"/>
</dbReference>
<dbReference type="Pfam" id="PF00005">
    <property type="entry name" value="ABC_tran"/>
    <property type="match status" value="1"/>
</dbReference>
<evidence type="ECO:0000256" key="6">
    <source>
        <dbReference type="ARBA" id="ARBA00022840"/>
    </source>
</evidence>
<dbReference type="RefSeq" id="WP_128631956.1">
    <property type="nucleotide sequence ID" value="NZ_RRCN01000001.1"/>
</dbReference>
<evidence type="ECO:0000256" key="7">
    <source>
        <dbReference type="ARBA" id="ARBA00023136"/>
    </source>
</evidence>
<dbReference type="EMBL" id="RRCN01000001">
    <property type="protein sequence ID" value="RRJ64136.1"/>
    <property type="molecule type" value="Genomic_DNA"/>
</dbReference>
<dbReference type="GO" id="GO:0016887">
    <property type="term" value="F:ATP hydrolysis activity"/>
    <property type="evidence" value="ECO:0007669"/>
    <property type="project" value="InterPro"/>
</dbReference>
<dbReference type="SMART" id="SM00382">
    <property type="entry name" value="AAA"/>
    <property type="match status" value="1"/>
</dbReference>
<evidence type="ECO:0000259" key="8">
    <source>
        <dbReference type="PROSITE" id="PS50893"/>
    </source>
</evidence>
<dbReference type="NCBIfam" id="TIGR01727">
    <property type="entry name" value="oligo_HPY"/>
    <property type="match status" value="1"/>
</dbReference>
<feature type="domain" description="ABC transporter" evidence="8">
    <location>
        <begin position="6"/>
        <end position="256"/>
    </location>
</feature>
<evidence type="ECO:0000313" key="10">
    <source>
        <dbReference type="Proteomes" id="UP000267017"/>
    </source>
</evidence>
<dbReference type="CDD" id="cd03257">
    <property type="entry name" value="ABC_NikE_OppD_transporters"/>
    <property type="match status" value="1"/>
</dbReference>
<proteinExistence type="inferred from homology"/>
<dbReference type="InterPro" id="IPR050388">
    <property type="entry name" value="ABC_Ni/Peptide_Import"/>
</dbReference>
<evidence type="ECO:0000313" key="9">
    <source>
        <dbReference type="EMBL" id="RRJ64136.1"/>
    </source>
</evidence>
<evidence type="ECO:0000256" key="5">
    <source>
        <dbReference type="ARBA" id="ARBA00022741"/>
    </source>
</evidence>
<dbReference type="GO" id="GO:0005524">
    <property type="term" value="F:ATP binding"/>
    <property type="evidence" value="ECO:0007669"/>
    <property type="project" value="UniProtKB-KW"/>
</dbReference>
<gene>
    <name evidence="9" type="ORF">EHV15_15275</name>
</gene>
<dbReference type="InterPro" id="IPR027417">
    <property type="entry name" value="P-loop_NTPase"/>
</dbReference>
<dbReference type="AlphaFoldDB" id="A0A3P3U2M9"/>
<keyword evidence="6 9" id="KW-0067">ATP-binding</keyword>
<dbReference type="SUPFAM" id="SSF52540">
    <property type="entry name" value="P-loop containing nucleoside triphosphate hydrolases"/>
    <property type="match status" value="1"/>
</dbReference>
<sequence length="325" mass="35467">MTAELLEVRNLKTSFKTEAGTVPSVRGVSFTVRRGETLAVVGESGSGKSVTSLSIMGLIGAPGKVTDGEIRFEGRNLLELSKKELRSIRGNEISMIYQEPMSSLNPVFTVGNQVREAILQHLRVSKAEAARLSIELLERVGIPDAAKAARSFPHQLSGGMRQRVMIAMALACRPKLLIADEPTTALDVTIQAQILRLIAELSREENTGVILITHDLGVVAEMADRVAVMYAGEIVEEADVFDLFAKPGHPYTIGLLGSLPRLDEQKDKLDSIPGTVPDMLHMPGGCPFRPRCPYAQEACAKEYPELRVKEAGHKVRCLRMEEVSP</sequence>
<accession>A0A3P3U2M9</accession>
<dbReference type="Pfam" id="PF08352">
    <property type="entry name" value="oligo_HPY"/>
    <property type="match status" value="1"/>
</dbReference>
<keyword evidence="5" id="KW-0547">Nucleotide-binding</keyword>
<comment type="caution">
    <text evidence="9">The sequence shown here is derived from an EMBL/GenBank/DDBJ whole genome shotgun (WGS) entry which is preliminary data.</text>
</comment>
<dbReference type="Proteomes" id="UP000267017">
    <property type="component" value="Unassembled WGS sequence"/>
</dbReference>
<evidence type="ECO:0000256" key="2">
    <source>
        <dbReference type="ARBA" id="ARBA00005417"/>
    </source>
</evidence>
<dbReference type="Gene3D" id="3.40.50.300">
    <property type="entry name" value="P-loop containing nucleotide triphosphate hydrolases"/>
    <property type="match status" value="1"/>
</dbReference>
<keyword evidence="3" id="KW-0813">Transport</keyword>
<name>A0A3P3U2M9_9BACL</name>
<keyword evidence="10" id="KW-1185">Reference proteome</keyword>
<dbReference type="PROSITE" id="PS00211">
    <property type="entry name" value="ABC_TRANSPORTER_1"/>
    <property type="match status" value="1"/>
</dbReference>
<dbReference type="PROSITE" id="PS50893">
    <property type="entry name" value="ABC_TRANSPORTER_2"/>
    <property type="match status" value="1"/>
</dbReference>
<evidence type="ECO:0000256" key="1">
    <source>
        <dbReference type="ARBA" id="ARBA00004202"/>
    </source>
</evidence>
<organism evidence="9 10">
    <name type="scientific">Paenibacillus oralis</name>
    <dbReference type="NCBI Taxonomy" id="2490856"/>
    <lineage>
        <taxon>Bacteria</taxon>
        <taxon>Bacillati</taxon>
        <taxon>Bacillota</taxon>
        <taxon>Bacilli</taxon>
        <taxon>Bacillales</taxon>
        <taxon>Paenibacillaceae</taxon>
        <taxon>Paenibacillus</taxon>
    </lineage>
</organism>
<comment type="similarity">
    <text evidence="2">Belongs to the ABC transporter superfamily.</text>
</comment>
<evidence type="ECO:0000256" key="4">
    <source>
        <dbReference type="ARBA" id="ARBA00022475"/>
    </source>
</evidence>
<dbReference type="OrthoDB" id="9802264at2"/>
<evidence type="ECO:0000256" key="3">
    <source>
        <dbReference type="ARBA" id="ARBA00022448"/>
    </source>
</evidence>
<keyword evidence="4" id="KW-1003">Cell membrane</keyword>
<dbReference type="InterPro" id="IPR013563">
    <property type="entry name" value="Oligopep_ABC_C"/>
</dbReference>
<dbReference type="PANTHER" id="PTHR43297">
    <property type="entry name" value="OLIGOPEPTIDE TRANSPORT ATP-BINDING PROTEIN APPD"/>
    <property type="match status" value="1"/>
</dbReference>
<reference evidence="9 10" key="1">
    <citation type="submission" date="2018-11" db="EMBL/GenBank/DDBJ databases">
        <title>Genome sequencing of Paenibacillus sp. KCOM 3021 (= ChDC PVNT-B20).</title>
        <authorList>
            <person name="Kook J.-K."/>
            <person name="Park S.-N."/>
            <person name="Lim Y.K."/>
        </authorList>
    </citation>
    <scope>NUCLEOTIDE SEQUENCE [LARGE SCALE GENOMIC DNA]</scope>
    <source>
        <strain evidence="9 10">KCOM 3021</strain>
    </source>
</reference>
<dbReference type="InterPro" id="IPR003439">
    <property type="entry name" value="ABC_transporter-like_ATP-bd"/>
</dbReference>
<protein>
    <submittedName>
        <fullName evidence="9">ABC transporter ATP-binding protein</fullName>
    </submittedName>
</protein>
<dbReference type="InterPro" id="IPR017871">
    <property type="entry name" value="ABC_transporter-like_CS"/>
</dbReference>
<dbReference type="GO" id="GO:0005886">
    <property type="term" value="C:plasma membrane"/>
    <property type="evidence" value="ECO:0007669"/>
    <property type="project" value="UniProtKB-SubCell"/>
</dbReference>
<dbReference type="FunFam" id="3.40.50.300:FF:000016">
    <property type="entry name" value="Oligopeptide ABC transporter ATP-binding component"/>
    <property type="match status" value="1"/>
</dbReference>
<comment type="subcellular location">
    <subcellularLocation>
        <location evidence="1">Cell membrane</location>
        <topology evidence="1">Peripheral membrane protein</topology>
    </subcellularLocation>
</comment>